<keyword evidence="2" id="KW-0966">Cell projection</keyword>
<dbReference type="EMBL" id="PDBW01000001">
    <property type="protein sequence ID" value="PFH01484.1"/>
    <property type="molecule type" value="Genomic_DNA"/>
</dbReference>
<dbReference type="AlphaFoldDB" id="A0AB36TBT1"/>
<gene>
    <name evidence="2" type="ORF">M972_11216</name>
</gene>
<protein>
    <submittedName>
        <fullName evidence="2">Flagellar protein FlgJ</fullName>
    </submittedName>
</protein>
<dbReference type="InterPro" id="IPR019301">
    <property type="entry name" value="Flagellar_prot_FlgJ_N"/>
</dbReference>
<reference evidence="2 3" key="1">
    <citation type="submission" date="2017-09" db="EMBL/GenBank/DDBJ databases">
        <title>Evaluation of Pacific Biosciences Sequencing Technology to Finishing C. thermocellum Genome Sequences.</title>
        <authorList>
            <person name="Brown S."/>
        </authorList>
    </citation>
    <scope>NUCLEOTIDE SEQUENCE [LARGE SCALE GENOMIC DNA]</scope>
    <source>
        <strain evidence="2 3">AD2</strain>
    </source>
</reference>
<dbReference type="Proteomes" id="UP000223596">
    <property type="component" value="Unassembled WGS sequence"/>
</dbReference>
<keyword evidence="2" id="KW-0969">Cilium</keyword>
<evidence type="ECO:0000313" key="2">
    <source>
        <dbReference type="EMBL" id="PFH01484.1"/>
    </source>
</evidence>
<accession>A0AB36TBT1</accession>
<dbReference type="RefSeq" id="WP_003512928.1">
    <property type="nucleotide sequence ID" value="NZ_CP013828.1"/>
</dbReference>
<evidence type="ECO:0000259" key="1">
    <source>
        <dbReference type="Pfam" id="PF10135"/>
    </source>
</evidence>
<organism evidence="2 3">
    <name type="scientific">Acetivibrio thermocellus AD2</name>
    <dbReference type="NCBI Taxonomy" id="1138384"/>
    <lineage>
        <taxon>Bacteria</taxon>
        <taxon>Bacillati</taxon>
        <taxon>Bacillota</taxon>
        <taxon>Clostridia</taxon>
        <taxon>Eubacteriales</taxon>
        <taxon>Oscillospiraceae</taxon>
        <taxon>Acetivibrio</taxon>
    </lineage>
</organism>
<name>A0AB36TBT1_ACETH</name>
<comment type="caution">
    <text evidence="2">The sequence shown here is derived from an EMBL/GenBank/DDBJ whole genome shotgun (WGS) entry which is preliminary data.</text>
</comment>
<keyword evidence="2" id="KW-0282">Flagellum</keyword>
<sequence length="116" mass="13163">MDISAISNKYLNNAIQSSSIKSSDDDFEKKLQNALENKDEKELKKVCKEFEGILLEIMYKQMRATVPKSDFIPADPGRDIFEDMLDEELVKEAAKAVNLGLADSLYKQLSRTLKSE</sequence>
<evidence type="ECO:0000313" key="3">
    <source>
        <dbReference type="Proteomes" id="UP000223596"/>
    </source>
</evidence>
<feature type="domain" description="Flagellar protein FlgJ N-terminal" evidence="1">
    <location>
        <begin position="60"/>
        <end position="108"/>
    </location>
</feature>
<proteinExistence type="predicted"/>
<dbReference type="GeneID" id="35804720"/>
<dbReference type="Pfam" id="PF10135">
    <property type="entry name" value="Rod-binding"/>
    <property type="match status" value="1"/>
</dbReference>